<dbReference type="GO" id="GO:0003700">
    <property type="term" value="F:DNA-binding transcription factor activity"/>
    <property type="evidence" value="ECO:0007669"/>
    <property type="project" value="InterPro"/>
</dbReference>
<sequence>MSNEDKAYRYLKQQIINGKYQPGHVLSENQMCIKLNMSRTPVREAFKKLENDGLLERDGQETRVTQVTLAELKENYDLRSMLEVYALKKSFANFDQTRLNDFRLKFEKALNDKDWTSYLELDAQFHQYLTHSNDKSVLQKNLDLLKSQTNRMRYAIRDDQRCMISSVDELLQIIAAIKENNQAKAVAQLNKHVKSVYDWERIYLEQQNLNKEEKNHD</sequence>
<dbReference type="SMART" id="SM00895">
    <property type="entry name" value="FCD"/>
    <property type="match status" value="1"/>
</dbReference>
<keyword evidence="2" id="KW-0238">DNA-binding</keyword>
<evidence type="ECO:0000313" key="5">
    <source>
        <dbReference type="EMBL" id="RVU69969.1"/>
    </source>
</evidence>
<dbReference type="EMBL" id="RXIA01000037">
    <property type="protein sequence ID" value="RVU69969.1"/>
    <property type="molecule type" value="Genomic_DNA"/>
</dbReference>
<dbReference type="PANTHER" id="PTHR43537:SF51">
    <property type="entry name" value="HTH-TYPE TRANSCRIPTIONAL REGULATOR LGOR-RELATED"/>
    <property type="match status" value="1"/>
</dbReference>
<dbReference type="PANTHER" id="PTHR43537">
    <property type="entry name" value="TRANSCRIPTIONAL REGULATOR, GNTR FAMILY"/>
    <property type="match status" value="1"/>
</dbReference>
<evidence type="ECO:0000256" key="2">
    <source>
        <dbReference type="ARBA" id="ARBA00023125"/>
    </source>
</evidence>
<dbReference type="CDD" id="cd07377">
    <property type="entry name" value="WHTH_GntR"/>
    <property type="match status" value="1"/>
</dbReference>
<dbReference type="SUPFAM" id="SSF48008">
    <property type="entry name" value="GntR ligand-binding domain-like"/>
    <property type="match status" value="1"/>
</dbReference>
<dbReference type="Gene3D" id="1.20.120.530">
    <property type="entry name" value="GntR ligand-binding domain-like"/>
    <property type="match status" value="1"/>
</dbReference>
<protein>
    <submittedName>
        <fullName evidence="5">GntR family transcriptional regulator</fullName>
    </submittedName>
</protein>
<dbReference type="InterPro" id="IPR011711">
    <property type="entry name" value="GntR_C"/>
</dbReference>
<evidence type="ECO:0000256" key="1">
    <source>
        <dbReference type="ARBA" id="ARBA00023015"/>
    </source>
</evidence>
<feature type="domain" description="HTH gntR-type" evidence="4">
    <location>
        <begin position="1"/>
        <end position="67"/>
    </location>
</feature>
<evidence type="ECO:0000259" key="4">
    <source>
        <dbReference type="PROSITE" id="PS50949"/>
    </source>
</evidence>
<dbReference type="PRINTS" id="PR00035">
    <property type="entry name" value="HTHGNTR"/>
</dbReference>
<keyword evidence="1" id="KW-0805">Transcription regulation</keyword>
<keyword evidence="3" id="KW-0804">Transcription</keyword>
<reference evidence="5 6" key="1">
    <citation type="submission" date="2018-12" db="EMBL/GenBank/DDBJ databases">
        <authorList>
            <person name="Meng J."/>
        </authorList>
    </citation>
    <scope>NUCLEOTIDE SEQUENCE [LARGE SCALE GENOMIC DNA]</scope>
    <source>
        <strain evidence="5 6">HT111-2</strain>
    </source>
</reference>
<gene>
    <name evidence="5" type="ORF">EJK17_10115</name>
</gene>
<dbReference type="Pfam" id="PF00392">
    <property type="entry name" value="GntR"/>
    <property type="match status" value="1"/>
</dbReference>
<dbReference type="Proteomes" id="UP000288291">
    <property type="component" value="Unassembled WGS sequence"/>
</dbReference>
<proteinExistence type="predicted"/>
<dbReference type="RefSeq" id="WP_127796400.1">
    <property type="nucleotide sequence ID" value="NZ_ML136905.1"/>
</dbReference>
<evidence type="ECO:0000256" key="3">
    <source>
        <dbReference type="ARBA" id="ARBA00023163"/>
    </source>
</evidence>
<dbReference type="SMART" id="SM00345">
    <property type="entry name" value="HTH_GNTR"/>
    <property type="match status" value="1"/>
</dbReference>
<name>A0A437SSN1_9LACO</name>
<dbReference type="InterPro" id="IPR036390">
    <property type="entry name" value="WH_DNA-bd_sf"/>
</dbReference>
<accession>A0A437SSN1</accession>
<dbReference type="PROSITE" id="PS50949">
    <property type="entry name" value="HTH_GNTR"/>
    <property type="match status" value="1"/>
</dbReference>
<comment type="caution">
    <text evidence="5">The sequence shown here is derived from an EMBL/GenBank/DDBJ whole genome shotgun (WGS) entry which is preliminary data.</text>
</comment>
<dbReference type="InterPro" id="IPR008920">
    <property type="entry name" value="TF_FadR/GntR_C"/>
</dbReference>
<keyword evidence="6" id="KW-1185">Reference proteome</keyword>
<dbReference type="Pfam" id="PF07729">
    <property type="entry name" value="FCD"/>
    <property type="match status" value="1"/>
</dbReference>
<dbReference type="SUPFAM" id="SSF46785">
    <property type="entry name" value="Winged helix' DNA-binding domain"/>
    <property type="match status" value="1"/>
</dbReference>
<dbReference type="GO" id="GO:0003677">
    <property type="term" value="F:DNA binding"/>
    <property type="evidence" value="ECO:0007669"/>
    <property type="project" value="UniProtKB-KW"/>
</dbReference>
<organism evidence="5 6">
    <name type="scientific">Lactobacillus xujianguonis</name>
    <dbReference type="NCBI Taxonomy" id="2495899"/>
    <lineage>
        <taxon>Bacteria</taxon>
        <taxon>Bacillati</taxon>
        <taxon>Bacillota</taxon>
        <taxon>Bacilli</taxon>
        <taxon>Lactobacillales</taxon>
        <taxon>Lactobacillaceae</taxon>
        <taxon>Lactobacillus</taxon>
    </lineage>
</organism>
<dbReference type="AlphaFoldDB" id="A0A437SSN1"/>
<dbReference type="Gene3D" id="1.10.10.10">
    <property type="entry name" value="Winged helix-like DNA-binding domain superfamily/Winged helix DNA-binding domain"/>
    <property type="match status" value="1"/>
</dbReference>
<dbReference type="InterPro" id="IPR036388">
    <property type="entry name" value="WH-like_DNA-bd_sf"/>
</dbReference>
<dbReference type="InterPro" id="IPR000524">
    <property type="entry name" value="Tscrpt_reg_HTH_GntR"/>
</dbReference>
<evidence type="ECO:0000313" key="6">
    <source>
        <dbReference type="Proteomes" id="UP000288291"/>
    </source>
</evidence>